<organism evidence="2 3">
    <name type="scientific">Bifidobacterium canis</name>
    <dbReference type="NCBI Taxonomy" id="2610880"/>
    <lineage>
        <taxon>Bacteria</taxon>
        <taxon>Bacillati</taxon>
        <taxon>Actinomycetota</taxon>
        <taxon>Actinomycetes</taxon>
        <taxon>Bifidobacteriales</taxon>
        <taxon>Bifidobacteriaceae</taxon>
        <taxon>Bifidobacterium</taxon>
    </lineage>
</organism>
<dbReference type="GO" id="GO:0007165">
    <property type="term" value="P:signal transduction"/>
    <property type="evidence" value="ECO:0007669"/>
    <property type="project" value="InterPro"/>
</dbReference>
<comment type="caution">
    <text evidence="2">The sequence shown here is derived from an EMBL/GenBank/DDBJ whole genome shotgun (WGS) entry which is preliminary data.</text>
</comment>
<dbReference type="SUPFAM" id="SSF52540">
    <property type="entry name" value="P-loop containing nucleoside triphosphate hydrolases"/>
    <property type="match status" value="1"/>
</dbReference>
<dbReference type="InterPro" id="IPR000157">
    <property type="entry name" value="TIR_dom"/>
</dbReference>
<dbReference type="Pfam" id="PF13635">
    <property type="entry name" value="DUF4143"/>
    <property type="match status" value="1"/>
</dbReference>
<dbReference type="PROSITE" id="PS50104">
    <property type="entry name" value="TIR"/>
    <property type="match status" value="1"/>
</dbReference>
<sequence>MNDFDGTVYVQRPLAKYVQNCPRKVAILEGARAVGKTLLAKRQLSSFHYVSLAEDSTYRYASAHLEEWLSSLSLPCVIDEAQRIPDLPLAVKGIVDDSSGRTPLFVLTGSASITREGLDGQDPLTRRSLRYTLSPMTQRELLRNTQKSIVDLLWEGTPDVDYVSQLSRADLSRMMQIGGFPSYALNGAAMTDNQIRQSVQADLDSVLGDTILPDERFDRAIGEAVLKELLTVPGGILNVKRISDTIRSTAVTVERYISILMRRFLLIALPNLRTAPSRQTFTRAKIHPIDTSISAEMLKRSGKDFRDDPVIFGELFESFVVNQIVPEIQWSERRPDAFYWREPGRTPKEVDLVLVHDDEVVAIEVKSNQKVKREDFAGIAALAEHKNMKRGYVIYTGDKILKFGERMFALPVSALWDEKGFIEDETEGNSGNALQFSNAYQQSLVLESQSNAKEVQEEEEMQMPAANIFLSYRHADNDHLNGGIVQLLKDIQSEFEYKNAKTVRLFIDSESLNWGDDWQNALDQAVGMSNIIIPAVTPRYLQSAACRKELLDFYNHIGNDPNKKYCR</sequence>
<dbReference type="InterPro" id="IPR011335">
    <property type="entry name" value="Restrct_endonuc-II-like"/>
</dbReference>
<dbReference type="AlphaFoldDB" id="A0A7K1J7I7"/>
<reference evidence="2 3" key="1">
    <citation type="submission" date="2019-09" db="EMBL/GenBank/DDBJ databases">
        <title>Bifidobacterium canis sp. nov., isolated from the digestive tract of German Shepherd dog puppy.</title>
        <authorList>
            <person name="Bunesova V."/>
        </authorList>
    </citation>
    <scope>NUCLEOTIDE SEQUENCE [LARGE SCALE GENOMIC DNA]</scope>
    <source>
        <strain evidence="2 3">GSD1FS</strain>
    </source>
</reference>
<dbReference type="InterPro" id="IPR027417">
    <property type="entry name" value="P-loop_NTPase"/>
</dbReference>
<dbReference type="InterPro" id="IPR025420">
    <property type="entry name" value="DUF4143"/>
</dbReference>
<dbReference type="PANTHER" id="PTHR43566:SF2">
    <property type="entry name" value="DUF4143 DOMAIN-CONTAINING PROTEIN"/>
    <property type="match status" value="1"/>
</dbReference>
<proteinExistence type="predicted"/>
<dbReference type="EMBL" id="WNLP01000015">
    <property type="protein sequence ID" value="MUH60547.1"/>
    <property type="molecule type" value="Genomic_DNA"/>
</dbReference>
<dbReference type="PANTHER" id="PTHR43566">
    <property type="entry name" value="CONSERVED PROTEIN"/>
    <property type="match status" value="1"/>
</dbReference>
<dbReference type="Pfam" id="PF13173">
    <property type="entry name" value="AAA_14"/>
    <property type="match status" value="1"/>
</dbReference>
<dbReference type="SUPFAM" id="SSF52200">
    <property type="entry name" value="Toll/Interleukin receptor TIR domain"/>
    <property type="match status" value="1"/>
</dbReference>
<evidence type="ECO:0000313" key="2">
    <source>
        <dbReference type="EMBL" id="MUH60547.1"/>
    </source>
</evidence>
<dbReference type="Pfam" id="PF13676">
    <property type="entry name" value="TIR_2"/>
    <property type="match status" value="1"/>
</dbReference>
<keyword evidence="3" id="KW-1185">Reference proteome</keyword>
<gene>
    <name evidence="2" type="ORF">GSD1FS_1929</name>
</gene>
<name>A0A7K1J7I7_9BIFI</name>
<accession>A0A7K1J7I7</accession>
<protein>
    <submittedName>
        <fullName evidence="2">ATPase, AAA superfamily</fullName>
    </submittedName>
</protein>
<dbReference type="SUPFAM" id="SSF52980">
    <property type="entry name" value="Restriction endonuclease-like"/>
    <property type="match status" value="1"/>
</dbReference>
<feature type="domain" description="TIR" evidence="1">
    <location>
        <begin position="464"/>
        <end position="567"/>
    </location>
</feature>
<evidence type="ECO:0000313" key="3">
    <source>
        <dbReference type="Proteomes" id="UP000487882"/>
    </source>
</evidence>
<dbReference type="Proteomes" id="UP000487882">
    <property type="component" value="Unassembled WGS sequence"/>
</dbReference>
<dbReference type="Gene3D" id="3.40.50.10140">
    <property type="entry name" value="Toll/interleukin-1 receptor homology (TIR) domain"/>
    <property type="match status" value="1"/>
</dbReference>
<dbReference type="InterPro" id="IPR035897">
    <property type="entry name" value="Toll_tir_struct_dom_sf"/>
</dbReference>
<evidence type="ECO:0000259" key="1">
    <source>
        <dbReference type="PROSITE" id="PS50104"/>
    </source>
</evidence>
<dbReference type="InterPro" id="IPR041682">
    <property type="entry name" value="AAA_14"/>
</dbReference>